<evidence type="ECO:0000256" key="1">
    <source>
        <dbReference type="SAM" id="MobiDB-lite"/>
    </source>
</evidence>
<dbReference type="PANTHER" id="PTHR46224:SF64">
    <property type="entry name" value="IQ MOTIF AND ANKYRIN REPEAT DOMAIN-CONTAINING PROTEIN 1"/>
    <property type="match status" value="1"/>
</dbReference>
<dbReference type="Gene3D" id="1.25.40.20">
    <property type="entry name" value="Ankyrin repeat-containing domain"/>
    <property type="match status" value="1"/>
</dbReference>
<feature type="compositionally biased region" description="Basic residues" evidence="1">
    <location>
        <begin position="1"/>
        <end position="10"/>
    </location>
</feature>
<evidence type="ECO:0000313" key="3">
    <source>
        <dbReference type="Proteomes" id="UP001521184"/>
    </source>
</evidence>
<organism evidence="2 3">
    <name type="scientific">Diplodia intermedia</name>
    <dbReference type="NCBI Taxonomy" id="856260"/>
    <lineage>
        <taxon>Eukaryota</taxon>
        <taxon>Fungi</taxon>
        <taxon>Dikarya</taxon>
        <taxon>Ascomycota</taxon>
        <taxon>Pezizomycotina</taxon>
        <taxon>Dothideomycetes</taxon>
        <taxon>Dothideomycetes incertae sedis</taxon>
        <taxon>Botryosphaeriales</taxon>
        <taxon>Botryosphaeriaceae</taxon>
        <taxon>Diplodia</taxon>
    </lineage>
</organism>
<evidence type="ECO:0008006" key="4">
    <source>
        <dbReference type="Google" id="ProtNLM"/>
    </source>
</evidence>
<proteinExistence type="predicted"/>
<dbReference type="SMART" id="SM00248">
    <property type="entry name" value="ANK"/>
    <property type="match status" value="5"/>
</dbReference>
<gene>
    <name evidence="2" type="ORF">SLS58_004513</name>
</gene>
<dbReference type="InterPro" id="IPR036770">
    <property type="entry name" value="Ankyrin_rpt-contain_sf"/>
</dbReference>
<dbReference type="Proteomes" id="UP001521184">
    <property type="component" value="Unassembled WGS sequence"/>
</dbReference>
<evidence type="ECO:0000313" key="2">
    <source>
        <dbReference type="EMBL" id="KAL1644233.1"/>
    </source>
</evidence>
<name>A0ABR3TU87_9PEZI</name>
<dbReference type="InterPro" id="IPR051616">
    <property type="entry name" value="Cul2-RING_E3_ligase_SR"/>
</dbReference>
<comment type="caution">
    <text evidence="2">The sequence shown here is derived from an EMBL/GenBank/DDBJ whole genome shotgun (WGS) entry which is preliminary data.</text>
</comment>
<sequence length="602" mass="67293">MPPTPKKRRAGQPDGKPPVKRAKPQSNTLLRRSRRVRGLPATPPVELLDLPPEVFQNIMRFVVEDVPKALDARLVSQLNLIDAFNQEIEAEIFWSAALDSSNHLERLTMPWRARLLLLKATSHRHYVDSVFFQMLRDVFGSILEYLGDHSTATMSYWAQTVTALPAFFNAVVSDRRPQARISRRDINRGCICISAFVGDYQMYRHFQARETTPFQDFNRCFGSPAWAAALSGKWQFLHQMRVDGIQFHQRAVGGTLGSAMIAACSANDAQHKQAATIILDAMIAARSIDLADLTAAFYYAQDTRHLPLFWLLTDPYVITALKMELESVLHADEEDQASDIIKLLLIRGVDPNTRAWSNFNHVFGSHSFSTPLQNAVVHRRPSRLNLLLSHGADPNFAGWPNQRRPIEVAISHQSPDLVNALLYHGATKHTPPRDDDDPFNILTHPAAAAHLPTWHECLAHFDLADADTPDYAAAHAALLHAARRARPDLIAFLVACGVGIHGRWDPPLLPLPAAAAATPDLPRHACLARPAIVAALEAGDRAMVEFLLVRGAVWHYPIDYQLRAPGESADDVDRRVAGVRRRAWEREYREGDGRIERSDGGR</sequence>
<protein>
    <recommendedName>
        <fullName evidence="4">Ankyrin repeat protein</fullName>
    </recommendedName>
</protein>
<dbReference type="PANTHER" id="PTHR46224">
    <property type="entry name" value="ANKYRIN REPEAT FAMILY PROTEIN"/>
    <property type="match status" value="1"/>
</dbReference>
<reference evidence="2 3" key="1">
    <citation type="journal article" date="2023" name="Plant Dis.">
        <title>First Report of Diplodia intermedia Causing Canker and Dieback Diseases on Apple Trees in Canada.</title>
        <authorList>
            <person name="Ellouze W."/>
            <person name="Ilyukhin E."/>
            <person name="Sulman M."/>
            <person name="Ali S."/>
        </authorList>
    </citation>
    <scope>NUCLEOTIDE SEQUENCE [LARGE SCALE GENOMIC DNA]</scope>
    <source>
        <strain evidence="2 3">M45-28</strain>
    </source>
</reference>
<keyword evidence="3" id="KW-1185">Reference proteome</keyword>
<accession>A0ABR3TU87</accession>
<dbReference type="SUPFAM" id="SSF48403">
    <property type="entry name" value="Ankyrin repeat"/>
    <property type="match status" value="1"/>
</dbReference>
<feature type="region of interest" description="Disordered" evidence="1">
    <location>
        <begin position="1"/>
        <end position="28"/>
    </location>
</feature>
<dbReference type="EMBL" id="JAKEKT020000024">
    <property type="protein sequence ID" value="KAL1644233.1"/>
    <property type="molecule type" value="Genomic_DNA"/>
</dbReference>
<dbReference type="InterPro" id="IPR002110">
    <property type="entry name" value="Ankyrin_rpt"/>
</dbReference>